<reference evidence="4 5" key="1">
    <citation type="submission" date="2018-01" db="EMBL/GenBank/DDBJ databases">
        <title>G. obscuriglobus.</title>
        <authorList>
            <person name="Franke J."/>
            <person name="Blomberg W."/>
            <person name="Selmecki A."/>
        </authorList>
    </citation>
    <scope>NUCLEOTIDE SEQUENCE [LARGE SCALE GENOMIC DNA]</scope>
    <source>
        <strain evidence="4 5">DSM 5831</strain>
    </source>
</reference>
<dbReference type="OrthoDB" id="9814800at2"/>
<evidence type="ECO:0000256" key="2">
    <source>
        <dbReference type="SAM" id="SignalP"/>
    </source>
</evidence>
<dbReference type="InterPro" id="IPR036280">
    <property type="entry name" value="Multihaem_cyt_sf"/>
</dbReference>
<organism evidence="4 5">
    <name type="scientific">Gemmata obscuriglobus</name>
    <dbReference type="NCBI Taxonomy" id="114"/>
    <lineage>
        <taxon>Bacteria</taxon>
        <taxon>Pseudomonadati</taxon>
        <taxon>Planctomycetota</taxon>
        <taxon>Planctomycetia</taxon>
        <taxon>Gemmatales</taxon>
        <taxon>Gemmataceae</taxon>
        <taxon>Gemmata</taxon>
    </lineage>
</organism>
<dbReference type="InterPro" id="IPR023155">
    <property type="entry name" value="Cyt_c-552/4"/>
</dbReference>
<dbReference type="SUPFAM" id="SSF48695">
    <property type="entry name" value="Multiheme cytochromes"/>
    <property type="match status" value="1"/>
</dbReference>
<evidence type="ECO:0000256" key="1">
    <source>
        <dbReference type="ARBA" id="ARBA00022729"/>
    </source>
</evidence>
<dbReference type="Proteomes" id="UP000245802">
    <property type="component" value="Chromosome"/>
</dbReference>
<dbReference type="KEGG" id="gog:C1280_09060"/>
<sequence>MSDPIPRPNARATASRLFALLGFGAVLAALASGTAADPPRAVPKETLVDGKPLFADWPKDQKPDATLVLTGQTFGYLQPCGCSRPQTGGLERRAYFIDQLKKKGWPVAGVDLGDLYPEKVAVGEQGKLKYLAAMNALREMGYIAVGVGETELKGGLDGLLGKYIVQKEQPPFTLAGNIVGPGVDAAGKPVLYPREQRFPPGAGKRPIVELTEVADVGGVPVGVAGVVGSPLAVLAREKKFDTSIDFAKPQDALVAARDALAKHPKKPRLNVLIYQGSMADAQNVAKNFPEFNVILCQASDALPPLKPNYVNTTAGTTAIVEVGHKGQHVGVVGAFKKPGGGFELRYQLVPMGEEFNQPGTDAEALQKNKAIQSLQWYAERVKKDIVLGKDYPRTLHAAQIHAAELKPKGVSLRYVGSEACKACHQAEYKKWADVAPDEKSLAHSHAMKSLEKYAHRPNLRQFDGECVKCHTVGFNHSTGYEDEKKTPQLKNVGCENCHGPGSGHVADPKNKQLTELLSQWKQGLTPAPGQNAIRLPDKAFMEKMAKLGPEERGKMAQAPATQLLINRVSAMCMECHDHDADPHFDIYKNWAKIGHSGLAPPGGWPAVAPKQ</sequence>
<feature type="signal peptide" evidence="2">
    <location>
        <begin position="1"/>
        <end position="28"/>
    </location>
</feature>
<dbReference type="Pfam" id="PF13435">
    <property type="entry name" value="Cytochrome_C554"/>
    <property type="match status" value="1"/>
</dbReference>
<dbReference type="AlphaFoldDB" id="A0A2Z3H1Z0"/>
<dbReference type="InterPro" id="IPR051829">
    <property type="entry name" value="Multiheme_Cytochr_ET"/>
</dbReference>
<keyword evidence="5" id="KW-1185">Reference proteome</keyword>
<dbReference type="Gene3D" id="3.60.21.10">
    <property type="match status" value="1"/>
</dbReference>
<name>A0A2Z3H1Z0_9BACT</name>
<accession>A0A2Z3H1Z0</accession>
<proteinExistence type="predicted"/>
<feature type="domain" description="Cytochrome c-552/4" evidence="3">
    <location>
        <begin position="419"/>
        <end position="499"/>
    </location>
</feature>
<keyword evidence="1 2" id="KW-0732">Signal</keyword>
<evidence type="ECO:0000259" key="3">
    <source>
        <dbReference type="Pfam" id="PF13435"/>
    </source>
</evidence>
<feature type="chain" id="PRO_5016462767" description="Cytochrome c-552/4 domain-containing protein" evidence="2">
    <location>
        <begin position="29"/>
        <end position="611"/>
    </location>
</feature>
<gene>
    <name evidence="4" type="ORF">C1280_09060</name>
</gene>
<evidence type="ECO:0000313" key="4">
    <source>
        <dbReference type="EMBL" id="AWM37155.1"/>
    </source>
</evidence>
<evidence type="ECO:0000313" key="5">
    <source>
        <dbReference type="Proteomes" id="UP000245802"/>
    </source>
</evidence>
<dbReference type="SUPFAM" id="SSF56300">
    <property type="entry name" value="Metallo-dependent phosphatases"/>
    <property type="match status" value="1"/>
</dbReference>
<dbReference type="EMBL" id="CP025958">
    <property type="protein sequence ID" value="AWM37155.1"/>
    <property type="molecule type" value="Genomic_DNA"/>
</dbReference>
<dbReference type="Gene3D" id="1.10.1130.10">
    <property type="entry name" value="Flavocytochrome C3, Chain A"/>
    <property type="match status" value="1"/>
</dbReference>
<dbReference type="PANTHER" id="PTHR35038:SF8">
    <property type="entry name" value="C-TYPE POLYHEME CYTOCHROME OMCC"/>
    <property type="match status" value="1"/>
</dbReference>
<dbReference type="PANTHER" id="PTHR35038">
    <property type="entry name" value="DISSIMILATORY SULFITE REDUCTASE SIRA"/>
    <property type="match status" value="1"/>
</dbReference>
<dbReference type="RefSeq" id="WP_010041077.1">
    <property type="nucleotide sequence ID" value="NZ_CP025958.1"/>
</dbReference>
<dbReference type="InterPro" id="IPR029052">
    <property type="entry name" value="Metallo-depent_PP-like"/>
</dbReference>
<protein>
    <recommendedName>
        <fullName evidence="3">Cytochrome c-552/4 domain-containing protein</fullName>
    </recommendedName>
</protein>